<sequence length="92" mass="9425">MYQISYLLPKDANVEKGTLPAGTYTVTVTGLTGTSVLVEGWNGSAWATLATILKAASGKIGATSITVPASGRVRCSVSGLTQPGQAKVRISK</sequence>
<evidence type="ECO:0000313" key="1">
    <source>
        <dbReference type="EMBL" id="CAB5155919.1"/>
    </source>
</evidence>
<protein>
    <submittedName>
        <fullName evidence="1">Uncharacterized protein</fullName>
    </submittedName>
</protein>
<name>A0A6J7WCE1_9CAUD</name>
<reference evidence="1" key="1">
    <citation type="submission" date="2020-05" db="EMBL/GenBank/DDBJ databases">
        <authorList>
            <person name="Chiriac C."/>
            <person name="Salcher M."/>
            <person name="Ghai R."/>
            <person name="Kavagutti S V."/>
        </authorList>
    </citation>
    <scope>NUCLEOTIDE SEQUENCE</scope>
</reference>
<dbReference type="EMBL" id="LR798198">
    <property type="protein sequence ID" value="CAB5155919.1"/>
    <property type="molecule type" value="Genomic_DNA"/>
</dbReference>
<proteinExistence type="predicted"/>
<organism evidence="1">
    <name type="scientific">uncultured Caudovirales phage</name>
    <dbReference type="NCBI Taxonomy" id="2100421"/>
    <lineage>
        <taxon>Viruses</taxon>
        <taxon>Duplodnaviria</taxon>
        <taxon>Heunggongvirae</taxon>
        <taxon>Uroviricota</taxon>
        <taxon>Caudoviricetes</taxon>
        <taxon>Peduoviridae</taxon>
        <taxon>Maltschvirus</taxon>
        <taxon>Maltschvirus maltsch</taxon>
    </lineage>
</organism>
<accession>A0A6J7WCE1</accession>
<gene>
    <name evidence="1" type="ORF">UFOVP149_37</name>
</gene>